<evidence type="ECO:0000259" key="2">
    <source>
        <dbReference type="Pfam" id="PF01471"/>
    </source>
</evidence>
<sequence>MKGSLTACFLKYLELRSGLRCLSANQLYWLLLLFSPPLLVASSSIVSLAAPLEIAQAVPNAAISRPTLKIGSQGERVSELQAALKILGFYSGNVDGVYNENTANAVSRFKQAVGLNPDGVVDAATWQKLFPKEPASTNTAASLSATRPNTTNTAVAKPEPRPATPRTRTTQVPTLAPEPKPVNRRTPTTQRRTPTKPAAPTITFRQVPGIQYTAEGYPILRLGMSGQDVITLQKQLQRFGFLNSGNVDGDFGRTTETAVKALQRRYGLEEDGVAGGATWDILLRRSPGQR</sequence>
<name>A0ABR8G425_9NOSO</name>
<dbReference type="Gene3D" id="1.10.101.10">
    <property type="entry name" value="PGBD-like superfamily/PGBD"/>
    <property type="match status" value="2"/>
</dbReference>
<dbReference type="Proteomes" id="UP000603457">
    <property type="component" value="Unassembled WGS sequence"/>
</dbReference>
<accession>A0ABR8G425</accession>
<feature type="compositionally biased region" description="Low complexity" evidence="1">
    <location>
        <begin position="135"/>
        <end position="146"/>
    </location>
</feature>
<comment type="caution">
    <text evidence="3">The sequence shown here is derived from an EMBL/GenBank/DDBJ whole genome shotgun (WGS) entry which is preliminary data.</text>
</comment>
<protein>
    <submittedName>
        <fullName evidence="3">Peptidoglycan-binding protein</fullName>
    </submittedName>
</protein>
<evidence type="ECO:0000313" key="3">
    <source>
        <dbReference type="EMBL" id="MBD2597983.1"/>
    </source>
</evidence>
<keyword evidence="4" id="KW-1185">Reference proteome</keyword>
<dbReference type="RefSeq" id="WP_190970593.1">
    <property type="nucleotide sequence ID" value="NZ_JACJTB010000055.1"/>
</dbReference>
<dbReference type="SUPFAM" id="SSF47090">
    <property type="entry name" value="PGBD-like"/>
    <property type="match status" value="2"/>
</dbReference>
<feature type="domain" description="Peptidoglycan binding-like" evidence="2">
    <location>
        <begin position="225"/>
        <end position="282"/>
    </location>
</feature>
<proteinExistence type="predicted"/>
<dbReference type="InterPro" id="IPR036366">
    <property type="entry name" value="PGBDSf"/>
</dbReference>
<feature type="domain" description="Peptidoglycan binding-like" evidence="2">
    <location>
        <begin position="73"/>
        <end position="129"/>
    </location>
</feature>
<organism evidence="3 4">
    <name type="scientific">Nostoc spongiaeforme FACHB-130</name>
    <dbReference type="NCBI Taxonomy" id="1357510"/>
    <lineage>
        <taxon>Bacteria</taxon>
        <taxon>Bacillati</taxon>
        <taxon>Cyanobacteriota</taxon>
        <taxon>Cyanophyceae</taxon>
        <taxon>Nostocales</taxon>
        <taxon>Nostocaceae</taxon>
        <taxon>Nostoc</taxon>
    </lineage>
</organism>
<evidence type="ECO:0000313" key="4">
    <source>
        <dbReference type="Proteomes" id="UP000603457"/>
    </source>
</evidence>
<dbReference type="InterPro" id="IPR036365">
    <property type="entry name" value="PGBD-like_sf"/>
</dbReference>
<feature type="compositionally biased region" description="Low complexity" evidence="1">
    <location>
        <begin position="164"/>
        <end position="174"/>
    </location>
</feature>
<evidence type="ECO:0000256" key="1">
    <source>
        <dbReference type="SAM" id="MobiDB-lite"/>
    </source>
</evidence>
<gene>
    <name evidence="3" type="ORF">H6G74_27200</name>
</gene>
<feature type="region of interest" description="Disordered" evidence="1">
    <location>
        <begin position="135"/>
        <end position="196"/>
    </location>
</feature>
<feature type="compositionally biased region" description="Low complexity" evidence="1">
    <location>
        <begin position="184"/>
        <end position="196"/>
    </location>
</feature>
<dbReference type="EMBL" id="JACJTB010000055">
    <property type="protein sequence ID" value="MBD2597983.1"/>
    <property type="molecule type" value="Genomic_DNA"/>
</dbReference>
<dbReference type="InterPro" id="IPR002477">
    <property type="entry name" value="Peptidoglycan-bd-like"/>
</dbReference>
<dbReference type="Pfam" id="PF01471">
    <property type="entry name" value="PG_binding_1"/>
    <property type="match status" value="2"/>
</dbReference>
<reference evidence="3 4" key="1">
    <citation type="journal article" date="2020" name="ISME J.">
        <title>Comparative genomics reveals insights into cyanobacterial evolution and habitat adaptation.</title>
        <authorList>
            <person name="Chen M.Y."/>
            <person name="Teng W.K."/>
            <person name="Zhao L."/>
            <person name="Hu C.X."/>
            <person name="Zhou Y.K."/>
            <person name="Han B.P."/>
            <person name="Song L.R."/>
            <person name="Shu W.S."/>
        </authorList>
    </citation>
    <scope>NUCLEOTIDE SEQUENCE [LARGE SCALE GENOMIC DNA]</scope>
    <source>
        <strain evidence="3 4">FACHB-130</strain>
    </source>
</reference>